<evidence type="ECO:0000256" key="8">
    <source>
        <dbReference type="ARBA" id="ARBA00022917"/>
    </source>
</evidence>
<evidence type="ECO:0000259" key="11">
    <source>
        <dbReference type="PROSITE" id="PS50862"/>
    </source>
</evidence>
<evidence type="ECO:0000256" key="6">
    <source>
        <dbReference type="ARBA" id="ARBA00022741"/>
    </source>
</evidence>
<comment type="catalytic activity">
    <reaction evidence="10">
        <text>tRNA(Asp) + L-aspartate + ATP = L-aspartyl-tRNA(Asp) + AMP + diphosphate</text>
        <dbReference type="Rhea" id="RHEA:19649"/>
        <dbReference type="Rhea" id="RHEA-COMP:9660"/>
        <dbReference type="Rhea" id="RHEA-COMP:9678"/>
        <dbReference type="ChEBI" id="CHEBI:29991"/>
        <dbReference type="ChEBI" id="CHEBI:30616"/>
        <dbReference type="ChEBI" id="CHEBI:33019"/>
        <dbReference type="ChEBI" id="CHEBI:78442"/>
        <dbReference type="ChEBI" id="CHEBI:78516"/>
        <dbReference type="ChEBI" id="CHEBI:456215"/>
        <dbReference type="EC" id="6.1.1.12"/>
    </reaction>
</comment>
<accession>A0A7J7MXG8</accession>
<reference evidence="12 13" key="1">
    <citation type="journal article" date="2020" name="IScience">
        <title>Genome Sequencing of the Endangered Kingdonia uniflora (Circaeasteraceae, Ranunculales) Reveals Potential Mechanisms of Evolutionary Specialization.</title>
        <authorList>
            <person name="Sun Y."/>
            <person name="Deng T."/>
            <person name="Zhang A."/>
            <person name="Moore M.J."/>
            <person name="Landis J.B."/>
            <person name="Lin N."/>
            <person name="Zhang H."/>
            <person name="Zhang X."/>
            <person name="Huang J."/>
            <person name="Zhang X."/>
            <person name="Sun H."/>
            <person name="Wang H."/>
        </authorList>
    </citation>
    <scope>NUCLEOTIDE SEQUENCE [LARGE SCALE GENOMIC DNA]</scope>
    <source>
        <strain evidence="12">TB1705</strain>
        <tissue evidence="12">Leaf</tissue>
    </source>
</reference>
<dbReference type="GO" id="GO:0005524">
    <property type="term" value="F:ATP binding"/>
    <property type="evidence" value="ECO:0007669"/>
    <property type="project" value="UniProtKB-KW"/>
</dbReference>
<dbReference type="AlphaFoldDB" id="A0A7J7MXG8"/>
<sequence length="166" mass="18660">MFLFVQNTSRIEFRKGIEMLKAVGLEIDPHGDLTTEADKILGELVLKEYGTNFFILTGFPKAARSFYTLACCNDEEYTYSFGAFLRGQEIVTGGQRIDVTTHLIDSVEKHKIEKKTLQSFLDSFKYGVPPHGGFGAGLKRIVMLYLGLQNIRLTSLFPQDPSTLEP</sequence>
<evidence type="ECO:0000256" key="2">
    <source>
        <dbReference type="ARBA" id="ARBA00005312"/>
    </source>
</evidence>
<evidence type="ECO:0000256" key="4">
    <source>
        <dbReference type="ARBA" id="ARBA00022490"/>
    </source>
</evidence>
<organism evidence="12 13">
    <name type="scientific">Kingdonia uniflora</name>
    <dbReference type="NCBI Taxonomy" id="39325"/>
    <lineage>
        <taxon>Eukaryota</taxon>
        <taxon>Viridiplantae</taxon>
        <taxon>Streptophyta</taxon>
        <taxon>Embryophyta</taxon>
        <taxon>Tracheophyta</taxon>
        <taxon>Spermatophyta</taxon>
        <taxon>Magnoliopsida</taxon>
        <taxon>Ranunculales</taxon>
        <taxon>Circaeasteraceae</taxon>
        <taxon>Kingdonia</taxon>
    </lineage>
</organism>
<evidence type="ECO:0000256" key="1">
    <source>
        <dbReference type="ARBA" id="ARBA00004496"/>
    </source>
</evidence>
<dbReference type="PANTHER" id="PTHR43450">
    <property type="entry name" value="ASPARTYL-TRNA SYNTHETASE"/>
    <property type="match status" value="1"/>
</dbReference>
<feature type="domain" description="Aminoacyl-transfer RNA synthetases class-II family profile" evidence="11">
    <location>
        <begin position="18"/>
        <end position="158"/>
    </location>
</feature>
<dbReference type="GO" id="GO:0003723">
    <property type="term" value="F:RNA binding"/>
    <property type="evidence" value="ECO:0007669"/>
    <property type="project" value="TreeGrafter"/>
</dbReference>
<evidence type="ECO:0000256" key="10">
    <source>
        <dbReference type="ARBA" id="ARBA00047904"/>
    </source>
</evidence>
<keyword evidence="9" id="KW-0030">Aminoacyl-tRNA synthetase</keyword>
<proteinExistence type="inferred from homology"/>
<dbReference type="InterPro" id="IPR002312">
    <property type="entry name" value="Asp/Asn-tRNA-synth_IIb"/>
</dbReference>
<evidence type="ECO:0000313" key="13">
    <source>
        <dbReference type="Proteomes" id="UP000541444"/>
    </source>
</evidence>
<comment type="subcellular location">
    <subcellularLocation>
        <location evidence="1">Cytoplasm</location>
    </subcellularLocation>
</comment>
<dbReference type="GO" id="GO:0006422">
    <property type="term" value="P:aspartyl-tRNA aminoacylation"/>
    <property type="evidence" value="ECO:0007669"/>
    <property type="project" value="InterPro"/>
</dbReference>
<dbReference type="InterPro" id="IPR045864">
    <property type="entry name" value="aa-tRNA-synth_II/BPL/LPL"/>
</dbReference>
<dbReference type="Pfam" id="PF00152">
    <property type="entry name" value="tRNA-synt_2"/>
    <property type="match status" value="1"/>
</dbReference>
<dbReference type="PRINTS" id="PR01042">
    <property type="entry name" value="TRNASYNTHASP"/>
</dbReference>
<evidence type="ECO:0000313" key="12">
    <source>
        <dbReference type="EMBL" id="KAF6159615.1"/>
    </source>
</evidence>
<evidence type="ECO:0000256" key="7">
    <source>
        <dbReference type="ARBA" id="ARBA00022840"/>
    </source>
</evidence>
<dbReference type="InterPro" id="IPR004364">
    <property type="entry name" value="Aa-tRNA-synt_II"/>
</dbReference>
<evidence type="ECO:0000256" key="9">
    <source>
        <dbReference type="ARBA" id="ARBA00023146"/>
    </source>
</evidence>
<dbReference type="OrthoDB" id="372395at2759"/>
<keyword evidence="5" id="KW-0436">Ligase</keyword>
<protein>
    <recommendedName>
        <fullName evidence="3">aspartate--tRNA ligase</fullName>
        <ecNumber evidence="3">6.1.1.12</ecNumber>
    </recommendedName>
</protein>
<dbReference type="InterPro" id="IPR006195">
    <property type="entry name" value="aa-tRNA-synth_II"/>
</dbReference>
<dbReference type="GO" id="GO:0005829">
    <property type="term" value="C:cytosol"/>
    <property type="evidence" value="ECO:0007669"/>
    <property type="project" value="TreeGrafter"/>
</dbReference>
<keyword evidence="6" id="KW-0547">Nucleotide-binding</keyword>
<name>A0A7J7MXG8_9MAGN</name>
<dbReference type="PANTHER" id="PTHR43450:SF1">
    <property type="entry name" value="ASPARTATE--TRNA LIGASE, CYTOPLASMIC"/>
    <property type="match status" value="1"/>
</dbReference>
<dbReference type="Proteomes" id="UP000541444">
    <property type="component" value="Unassembled WGS sequence"/>
</dbReference>
<dbReference type="GO" id="GO:0017101">
    <property type="term" value="C:aminoacyl-tRNA synthetase multienzyme complex"/>
    <property type="evidence" value="ECO:0007669"/>
    <property type="project" value="TreeGrafter"/>
</dbReference>
<dbReference type="Gene3D" id="3.30.930.10">
    <property type="entry name" value="Bira Bifunctional Protein, Domain 2"/>
    <property type="match status" value="1"/>
</dbReference>
<comment type="caution">
    <text evidence="12">The sequence shown here is derived from an EMBL/GenBank/DDBJ whole genome shotgun (WGS) entry which is preliminary data.</text>
</comment>
<gene>
    <name evidence="12" type="ORF">GIB67_034577</name>
</gene>
<keyword evidence="7" id="KW-0067">ATP-binding</keyword>
<evidence type="ECO:0000256" key="5">
    <source>
        <dbReference type="ARBA" id="ARBA00022598"/>
    </source>
</evidence>
<dbReference type="InterPro" id="IPR004523">
    <property type="entry name" value="Asp-tRNA_synthase_2"/>
</dbReference>
<evidence type="ECO:0000256" key="3">
    <source>
        <dbReference type="ARBA" id="ARBA00012841"/>
    </source>
</evidence>
<dbReference type="PROSITE" id="PS50862">
    <property type="entry name" value="AA_TRNA_LIGASE_II"/>
    <property type="match status" value="1"/>
</dbReference>
<dbReference type="SUPFAM" id="SSF55681">
    <property type="entry name" value="Class II aaRS and biotin synthetases"/>
    <property type="match status" value="1"/>
</dbReference>
<dbReference type="EC" id="6.1.1.12" evidence="3"/>
<keyword evidence="8" id="KW-0648">Protein biosynthesis</keyword>
<dbReference type="GO" id="GO:0004815">
    <property type="term" value="F:aspartate-tRNA ligase activity"/>
    <property type="evidence" value="ECO:0007669"/>
    <property type="project" value="UniProtKB-EC"/>
</dbReference>
<comment type="similarity">
    <text evidence="2">Belongs to the class-II aminoacyl-tRNA synthetase family. Type 2 subfamily.</text>
</comment>
<dbReference type="EMBL" id="JACGCM010001189">
    <property type="protein sequence ID" value="KAF6159615.1"/>
    <property type="molecule type" value="Genomic_DNA"/>
</dbReference>
<keyword evidence="13" id="KW-1185">Reference proteome</keyword>
<keyword evidence="4" id="KW-0963">Cytoplasm</keyword>